<dbReference type="Proteomes" id="UP000199534">
    <property type="component" value="Unassembled WGS sequence"/>
</dbReference>
<keyword evidence="3" id="KW-1185">Reference proteome</keyword>
<organism evidence="2 3">
    <name type="scientific">Robiginitalea myxolifaciens</name>
    <dbReference type="NCBI Taxonomy" id="400055"/>
    <lineage>
        <taxon>Bacteria</taxon>
        <taxon>Pseudomonadati</taxon>
        <taxon>Bacteroidota</taxon>
        <taxon>Flavobacteriia</taxon>
        <taxon>Flavobacteriales</taxon>
        <taxon>Flavobacteriaceae</taxon>
        <taxon>Robiginitalea</taxon>
    </lineage>
</organism>
<dbReference type="OrthoDB" id="635777at2"/>
<proteinExistence type="predicted"/>
<evidence type="ECO:0008006" key="4">
    <source>
        <dbReference type="Google" id="ProtNLM"/>
    </source>
</evidence>
<name>A0A1I6H2Y7_9FLAO</name>
<dbReference type="EMBL" id="FOYQ01000002">
    <property type="protein sequence ID" value="SFR48697.1"/>
    <property type="molecule type" value="Genomic_DNA"/>
</dbReference>
<evidence type="ECO:0000313" key="3">
    <source>
        <dbReference type="Proteomes" id="UP000199534"/>
    </source>
</evidence>
<evidence type="ECO:0000256" key="1">
    <source>
        <dbReference type="SAM" id="SignalP"/>
    </source>
</evidence>
<evidence type="ECO:0000313" key="2">
    <source>
        <dbReference type="EMBL" id="SFR48697.1"/>
    </source>
</evidence>
<sequence length="300" mass="33445">MKHYVNKSLVVAIWVLSSSIAWSQQTPDDTSQENAPAQSNIQQYTPSKLIGKGQWDLKWFNNLYTETESTFADGKQPRQTFFTSTLEFYTGVGQNKRWNIGGILEFRSNVIGGRGALEVFQFDGEEGTARSGLTSIAPSVKFVPIAAVSNFSIQSSLFFPLVDNETENGVFLDQNGFIWQTRFFYDHTFAGGKWQLFSELNSELSFGKPEDSFANNSLNLTPGLFLSFFPSSKFTVLALVQHSQRIDLGNDFPQDFTALGGGMKYQLTDALNIEALYTNFVRGSNTGLGETFNIGLRAIF</sequence>
<feature type="chain" id="PRO_5011487997" description="MetA-pathway of phenol degradation" evidence="1">
    <location>
        <begin position="24"/>
        <end position="300"/>
    </location>
</feature>
<protein>
    <recommendedName>
        <fullName evidence="4">MetA-pathway of phenol degradation</fullName>
    </recommendedName>
</protein>
<keyword evidence="1" id="KW-0732">Signal</keyword>
<dbReference type="STRING" id="400055.SAMN04490243_2148"/>
<accession>A0A1I6H2Y7</accession>
<feature type="signal peptide" evidence="1">
    <location>
        <begin position="1"/>
        <end position="23"/>
    </location>
</feature>
<reference evidence="2 3" key="1">
    <citation type="submission" date="2016-10" db="EMBL/GenBank/DDBJ databases">
        <authorList>
            <person name="de Groot N.N."/>
        </authorList>
    </citation>
    <scope>NUCLEOTIDE SEQUENCE [LARGE SCALE GENOMIC DNA]</scope>
    <source>
        <strain evidence="2 3">DSM 21019</strain>
    </source>
</reference>
<dbReference type="AlphaFoldDB" id="A0A1I6H2Y7"/>
<gene>
    <name evidence="2" type="ORF">SAMN04490243_2148</name>
</gene>
<dbReference type="RefSeq" id="WP_092982586.1">
    <property type="nucleotide sequence ID" value="NZ_FOYQ01000002.1"/>
</dbReference>